<sequence length="68" mass="7547">MSFPASTQQPPHRLAVQAAPGRPSPADRRQHAPRRNKTACSTVTVDVVKSQVWEHKSPHTRTQKGTHT</sequence>
<gene>
    <name evidence="2" type="primary">26</name>
    <name evidence="2" type="ORF">PBI_I3_26</name>
</gene>
<accession>A0A8F2E7N8</accession>
<reference evidence="2 3" key="1">
    <citation type="submission" date="2021-03" db="EMBL/GenBank/DDBJ databases">
        <authorList>
            <person name="Guerrero-Bustamante C.A."/>
            <person name="Garlena R.A."/>
            <person name="Russell D.A."/>
            <person name="Jacobs-Sera D."/>
            <person name="Hatfull G.F."/>
        </authorList>
    </citation>
    <scope>NUCLEOTIDE SEQUENCE [LARGE SCALE GENOMIC DNA]</scope>
</reference>
<protein>
    <submittedName>
        <fullName evidence="2">Uncharacterized protein</fullName>
    </submittedName>
</protein>
<dbReference type="RefSeq" id="YP_010510434.1">
    <property type="nucleotide sequence ID" value="NC_067270.1"/>
</dbReference>
<proteinExistence type="predicted"/>
<evidence type="ECO:0000313" key="2">
    <source>
        <dbReference type="EMBL" id="QWT30518.1"/>
    </source>
</evidence>
<keyword evidence="3" id="KW-1185">Reference proteome</keyword>
<dbReference type="Proteomes" id="UP000683437">
    <property type="component" value="Segment"/>
</dbReference>
<evidence type="ECO:0000313" key="3">
    <source>
        <dbReference type="Proteomes" id="UP000683437"/>
    </source>
</evidence>
<feature type="region of interest" description="Disordered" evidence="1">
    <location>
        <begin position="1"/>
        <end position="41"/>
    </location>
</feature>
<dbReference type="GeneID" id="75735270"/>
<name>A0A8F2E7N8_9CAUD</name>
<dbReference type="EMBL" id="MW822148">
    <property type="protein sequence ID" value="QWT30518.1"/>
    <property type="molecule type" value="Genomic_DNA"/>
</dbReference>
<organism evidence="2 3">
    <name type="scientific">Mycobacterium phage I3</name>
    <dbReference type="NCBI Taxonomy" id="2994057"/>
    <lineage>
        <taxon>Viruses</taxon>
        <taxon>Duplodnaviria</taxon>
        <taxon>Heunggongvirae</taxon>
        <taxon>Uroviricota</taxon>
        <taxon>Caudoviricetes</taxon>
        <taxon>Ceeclamvirinae</taxon>
        <taxon>Bixzunavirus</taxon>
        <taxon>Bixzunavirus I3</taxon>
    </lineage>
</organism>
<evidence type="ECO:0000256" key="1">
    <source>
        <dbReference type="SAM" id="MobiDB-lite"/>
    </source>
</evidence>
<feature type="compositionally biased region" description="Polar residues" evidence="1">
    <location>
        <begin position="1"/>
        <end position="10"/>
    </location>
</feature>